<proteinExistence type="predicted"/>
<organism evidence="1 2">
    <name type="scientific">Irpex rosettiformis</name>
    <dbReference type="NCBI Taxonomy" id="378272"/>
    <lineage>
        <taxon>Eukaryota</taxon>
        <taxon>Fungi</taxon>
        <taxon>Dikarya</taxon>
        <taxon>Basidiomycota</taxon>
        <taxon>Agaricomycotina</taxon>
        <taxon>Agaricomycetes</taxon>
        <taxon>Polyporales</taxon>
        <taxon>Irpicaceae</taxon>
        <taxon>Irpex</taxon>
    </lineage>
</organism>
<dbReference type="EMBL" id="MU274912">
    <property type="protein sequence ID" value="KAI0088987.1"/>
    <property type="molecule type" value="Genomic_DNA"/>
</dbReference>
<accession>A0ACB8U3N3</accession>
<protein>
    <submittedName>
        <fullName evidence="1">Major facilitator superfamily domain-containing protein</fullName>
    </submittedName>
</protein>
<evidence type="ECO:0000313" key="2">
    <source>
        <dbReference type="Proteomes" id="UP001055072"/>
    </source>
</evidence>
<gene>
    <name evidence="1" type="ORF">BDY19DRAFT_890288</name>
</gene>
<keyword evidence="2" id="KW-1185">Reference proteome</keyword>
<sequence>MATTTARPAEWLAHSEKRQEDRRGVGGVDSSSRIADKKNTCEYVEHGLVDERDLDPEQTSAITFPDGGLQAWATVAGAFCVQFCGFGCVHKFIWADYYTREYLTDYSSSEISCVQSFRYSESVDRIARSRWIGSTQVFLAIAGGFFAGQLFDRGHFKFSIYCGAFFISFGLFMLSLAKPNAYYQCILSQGVTMGIGAGLIYVPSIAVISHHFQKKRVLAMSIVACGSSLGAIVHPIMLNNTLHSSLGFGNSVRASAALVTGMLLISCCLMRTRLPPPTKVVPIVPSLKKFSRDGAYLATSAAFFFVTAGFYYTLYYLQLNAILHNVPRQLAFYSLVILNVCQLIGRFITSFLAHRVGVSLVICVAAVCCAAIVWGMVAIHNIASVVLVGVLFGLFGGAYQALLAPAAAILADDVSEIGIRMGISFAILAVGALIGSPICGALLTHRYIWWRATLFSSVRPWYKAADLFLLVTNYVLHRL</sequence>
<dbReference type="Proteomes" id="UP001055072">
    <property type="component" value="Unassembled WGS sequence"/>
</dbReference>
<name>A0ACB8U3N3_9APHY</name>
<comment type="caution">
    <text evidence="1">The sequence shown here is derived from an EMBL/GenBank/DDBJ whole genome shotgun (WGS) entry which is preliminary data.</text>
</comment>
<reference evidence="1" key="1">
    <citation type="journal article" date="2021" name="Environ. Microbiol.">
        <title>Gene family expansions and transcriptome signatures uncover fungal adaptations to wood decay.</title>
        <authorList>
            <person name="Hage H."/>
            <person name="Miyauchi S."/>
            <person name="Viragh M."/>
            <person name="Drula E."/>
            <person name="Min B."/>
            <person name="Chaduli D."/>
            <person name="Navarro D."/>
            <person name="Favel A."/>
            <person name="Norest M."/>
            <person name="Lesage-Meessen L."/>
            <person name="Balint B."/>
            <person name="Merenyi Z."/>
            <person name="de Eugenio L."/>
            <person name="Morin E."/>
            <person name="Martinez A.T."/>
            <person name="Baldrian P."/>
            <person name="Stursova M."/>
            <person name="Martinez M.J."/>
            <person name="Novotny C."/>
            <person name="Magnuson J.K."/>
            <person name="Spatafora J.W."/>
            <person name="Maurice S."/>
            <person name="Pangilinan J."/>
            <person name="Andreopoulos W."/>
            <person name="LaButti K."/>
            <person name="Hundley H."/>
            <person name="Na H."/>
            <person name="Kuo A."/>
            <person name="Barry K."/>
            <person name="Lipzen A."/>
            <person name="Henrissat B."/>
            <person name="Riley R."/>
            <person name="Ahrendt S."/>
            <person name="Nagy L.G."/>
            <person name="Grigoriev I.V."/>
            <person name="Martin F."/>
            <person name="Rosso M.N."/>
        </authorList>
    </citation>
    <scope>NUCLEOTIDE SEQUENCE</scope>
    <source>
        <strain evidence="1">CBS 384.51</strain>
    </source>
</reference>
<evidence type="ECO:0000313" key="1">
    <source>
        <dbReference type="EMBL" id="KAI0088987.1"/>
    </source>
</evidence>